<proteinExistence type="predicted"/>
<organism evidence="2 3">
    <name type="scientific">Sulfurirhabdus autotrophica</name>
    <dbReference type="NCBI Taxonomy" id="1706046"/>
    <lineage>
        <taxon>Bacteria</taxon>
        <taxon>Pseudomonadati</taxon>
        <taxon>Pseudomonadota</taxon>
        <taxon>Betaproteobacteria</taxon>
        <taxon>Nitrosomonadales</taxon>
        <taxon>Sulfuricellaceae</taxon>
        <taxon>Sulfurirhabdus</taxon>
    </lineage>
</organism>
<feature type="domain" description="GST N-terminal" evidence="1">
    <location>
        <begin position="8"/>
        <end position="86"/>
    </location>
</feature>
<sequence length="234" mass="26172">MGFHHEHSVIRLYHFWSSMPSQRIRLALAFKAVAHECVALAQDDDATFFELGIARAPLVLQLEDGSLQTDSLAILKNLDGWIGGEPLFEGILDETAWQALLNWRMSVDNVLQRLYAPVLPAFQDISASELTLTAYKEAVQQRFGMSVEAMSNDRYDGFQQLSGLSRLPELAKHLGKNKFYTGGRLSAADLVIACDLFPLQLLDGVTVPMDLMYYIQRVEQTCGASLRDGLILQH</sequence>
<dbReference type="PROSITE" id="PS50404">
    <property type="entry name" value="GST_NTER"/>
    <property type="match status" value="1"/>
</dbReference>
<evidence type="ECO:0000313" key="2">
    <source>
        <dbReference type="EMBL" id="TCV84303.1"/>
    </source>
</evidence>
<dbReference type="InterPro" id="IPR036282">
    <property type="entry name" value="Glutathione-S-Trfase_C_sf"/>
</dbReference>
<dbReference type="Gene3D" id="3.40.30.10">
    <property type="entry name" value="Glutaredoxin"/>
    <property type="match status" value="1"/>
</dbReference>
<reference evidence="2 3" key="1">
    <citation type="submission" date="2019-03" db="EMBL/GenBank/DDBJ databases">
        <title>Genomic Encyclopedia of Type Strains, Phase IV (KMG-IV): sequencing the most valuable type-strain genomes for metagenomic binning, comparative biology and taxonomic classification.</title>
        <authorList>
            <person name="Goeker M."/>
        </authorList>
    </citation>
    <scope>NUCLEOTIDE SEQUENCE [LARGE SCALE GENOMIC DNA]</scope>
    <source>
        <strain evidence="2 3">DSM 100309</strain>
    </source>
</reference>
<dbReference type="Gene3D" id="1.20.1050.10">
    <property type="match status" value="1"/>
</dbReference>
<dbReference type="Proteomes" id="UP000295367">
    <property type="component" value="Unassembled WGS sequence"/>
</dbReference>
<evidence type="ECO:0000313" key="3">
    <source>
        <dbReference type="Proteomes" id="UP000295367"/>
    </source>
</evidence>
<gene>
    <name evidence="2" type="ORF">EDC63_11268</name>
</gene>
<dbReference type="SUPFAM" id="SSF47616">
    <property type="entry name" value="GST C-terminal domain-like"/>
    <property type="match status" value="1"/>
</dbReference>
<dbReference type="RefSeq" id="WP_124945478.1">
    <property type="nucleotide sequence ID" value="NZ_BHVT01000015.1"/>
</dbReference>
<dbReference type="InterPro" id="IPR036249">
    <property type="entry name" value="Thioredoxin-like_sf"/>
</dbReference>
<evidence type="ECO:0000259" key="1">
    <source>
        <dbReference type="PROSITE" id="PS50404"/>
    </source>
</evidence>
<protein>
    <submittedName>
        <fullName evidence="2">Glutaredoxin 2</fullName>
    </submittedName>
</protein>
<dbReference type="EMBL" id="SMCO01000012">
    <property type="protein sequence ID" value="TCV84303.1"/>
    <property type="molecule type" value="Genomic_DNA"/>
</dbReference>
<name>A0A4R3Y2N0_9PROT</name>
<dbReference type="SUPFAM" id="SSF52833">
    <property type="entry name" value="Thioredoxin-like"/>
    <property type="match status" value="1"/>
</dbReference>
<dbReference type="CDD" id="cd00570">
    <property type="entry name" value="GST_N_family"/>
    <property type="match status" value="1"/>
</dbReference>
<dbReference type="InterPro" id="IPR004045">
    <property type="entry name" value="Glutathione_S-Trfase_N"/>
</dbReference>
<keyword evidence="3" id="KW-1185">Reference proteome</keyword>
<accession>A0A4R3Y2N0</accession>
<comment type="caution">
    <text evidence="2">The sequence shown here is derived from an EMBL/GenBank/DDBJ whole genome shotgun (WGS) entry which is preliminary data.</text>
</comment>
<dbReference type="AlphaFoldDB" id="A0A4R3Y2N0"/>
<dbReference type="OrthoDB" id="5291571at2"/>